<keyword evidence="6 14" id="KW-0349">Heme</keyword>
<comment type="subcellular location">
    <subcellularLocation>
        <location evidence="4">Endoplasmic reticulum membrane</location>
        <topology evidence="4">Peripheral membrane protein</topology>
    </subcellularLocation>
    <subcellularLocation>
        <location evidence="3">Microsome membrane</location>
        <topology evidence="3">Peripheral membrane protein</topology>
    </subcellularLocation>
</comment>
<dbReference type="GO" id="GO:0005506">
    <property type="term" value="F:iron ion binding"/>
    <property type="evidence" value="ECO:0007669"/>
    <property type="project" value="InterPro"/>
</dbReference>
<dbReference type="GO" id="GO:0004497">
    <property type="term" value="F:monooxygenase activity"/>
    <property type="evidence" value="ECO:0007669"/>
    <property type="project" value="UniProtKB-KW"/>
</dbReference>
<sequence length="456" mass="53164">MNWLLASHLHKPIHEKYLEMCATNKPCTAIELFGISALILQDHEAVEEVLVKQFEHFNERGFHSNLHDPLTSNLGRVGYDMWKWLRKPYISGFSNARTREFIPSYQYVGEQMLQVIDEARAKCNNVVDVYDLCQRYAIDLICRIGFGLDGDCLRDPNALTRQLGVRAIRETTRPLYDQISRQLSGILQFFHWKYHSKPIIEFFTKVMSEAIKHRHQRNSKKTNDFIDVLIQTNNDPDVTMTKELMLDQVFGVFAAGFDNTSCAMTYILYELAKHPEIQERARQEILTTTAKYDHKITYDSMKDMNYTFQVIQETLRKDPVGHMLPRTCLRPSTIRTSNSVIHVPARTVILLPIYSIHRNPKFYPQPDEFRPERFDEREMAKRPPCSYLTFGDGPRKCVAYQYSRASLVYQVALLLMNYRFSMCDATPRQLTYDKSRMFTLSPPNGMPLKVEALKNT</sequence>
<comment type="function">
    <text evidence="2">May be involved in the metabolism of insect hormones and in the breakdown of synthetic insecticides.</text>
</comment>
<accession>A0A1I8PU31</accession>
<name>A0A1I8PU31_STOCA</name>
<dbReference type="CDD" id="cd11056">
    <property type="entry name" value="CYP6-like"/>
    <property type="match status" value="1"/>
</dbReference>
<evidence type="ECO:0000256" key="10">
    <source>
        <dbReference type="ARBA" id="ARBA00023002"/>
    </source>
</evidence>
<gene>
    <name evidence="16" type="primary">106090385</name>
</gene>
<dbReference type="GO" id="GO:0005789">
    <property type="term" value="C:endoplasmic reticulum membrane"/>
    <property type="evidence" value="ECO:0007669"/>
    <property type="project" value="UniProtKB-SubCell"/>
</dbReference>
<protein>
    <recommendedName>
        <fullName evidence="18">Cytochrome P450</fullName>
    </recommendedName>
</protein>
<evidence type="ECO:0000256" key="6">
    <source>
        <dbReference type="ARBA" id="ARBA00022617"/>
    </source>
</evidence>
<evidence type="ECO:0000313" key="17">
    <source>
        <dbReference type="Proteomes" id="UP000095300"/>
    </source>
</evidence>
<dbReference type="GO" id="GO:0020037">
    <property type="term" value="F:heme binding"/>
    <property type="evidence" value="ECO:0007669"/>
    <property type="project" value="InterPro"/>
</dbReference>
<dbReference type="InterPro" id="IPR002401">
    <property type="entry name" value="Cyt_P450_E_grp-I"/>
</dbReference>
<keyword evidence="12 15" id="KW-0503">Monooxygenase</keyword>
<dbReference type="SUPFAM" id="SSF48264">
    <property type="entry name" value="Cytochrome P450"/>
    <property type="match status" value="1"/>
</dbReference>
<evidence type="ECO:0000256" key="3">
    <source>
        <dbReference type="ARBA" id="ARBA00004174"/>
    </source>
</evidence>
<evidence type="ECO:0000256" key="5">
    <source>
        <dbReference type="ARBA" id="ARBA00010617"/>
    </source>
</evidence>
<dbReference type="VEuPathDB" id="VectorBase:SCAU011140"/>
<evidence type="ECO:0000256" key="7">
    <source>
        <dbReference type="ARBA" id="ARBA00022723"/>
    </source>
</evidence>
<proteinExistence type="inferred from homology"/>
<keyword evidence="8" id="KW-0256">Endoplasmic reticulum</keyword>
<reference evidence="16" key="1">
    <citation type="submission" date="2020-05" db="UniProtKB">
        <authorList>
            <consortium name="EnsemblMetazoa"/>
        </authorList>
    </citation>
    <scope>IDENTIFICATION</scope>
    <source>
        <strain evidence="16">USDA</strain>
    </source>
</reference>
<evidence type="ECO:0000256" key="13">
    <source>
        <dbReference type="ARBA" id="ARBA00023136"/>
    </source>
</evidence>
<evidence type="ECO:0000256" key="12">
    <source>
        <dbReference type="ARBA" id="ARBA00023033"/>
    </source>
</evidence>
<dbReference type="EnsemblMetazoa" id="SCAU011140-RA">
    <property type="protein sequence ID" value="SCAU011140-PA"/>
    <property type="gene ID" value="SCAU011140"/>
</dbReference>
<dbReference type="PRINTS" id="PR00385">
    <property type="entry name" value="P450"/>
</dbReference>
<keyword evidence="9" id="KW-0492">Microsome</keyword>
<keyword evidence="11 14" id="KW-0408">Iron</keyword>
<dbReference type="PANTHER" id="PTHR24292:SF54">
    <property type="entry name" value="CYP9F3-RELATED"/>
    <property type="match status" value="1"/>
</dbReference>
<evidence type="ECO:0000256" key="9">
    <source>
        <dbReference type="ARBA" id="ARBA00022848"/>
    </source>
</evidence>
<dbReference type="InterPro" id="IPR001128">
    <property type="entry name" value="Cyt_P450"/>
</dbReference>
<dbReference type="InterPro" id="IPR050476">
    <property type="entry name" value="Insect_CytP450_Detox"/>
</dbReference>
<evidence type="ECO:0000256" key="2">
    <source>
        <dbReference type="ARBA" id="ARBA00003690"/>
    </source>
</evidence>
<dbReference type="Gene3D" id="1.10.630.10">
    <property type="entry name" value="Cytochrome P450"/>
    <property type="match status" value="1"/>
</dbReference>
<dbReference type="STRING" id="35570.A0A1I8PU31"/>
<evidence type="ECO:0000256" key="15">
    <source>
        <dbReference type="RuleBase" id="RU000461"/>
    </source>
</evidence>
<evidence type="ECO:0000256" key="1">
    <source>
        <dbReference type="ARBA" id="ARBA00001971"/>
    </source>
</evidence>
<keyword evidence="17" id="KW-1185">Reference proteome</keyword>
<comment type="cofactor">
    <cofactor evidence="1 14">
        <name>heme</name>
        <dbReference type="ChEBI" id="CHEBI:30413"/>
    </cofactor>
</comment>
<evidence type="ECO:0000256" key="4">
    <source>
        <dbReference type="ARBA" id="ARBA00004406"/>
    </source>
</evidence>
<dbReference type="GO" id="GO:0016705">
    <property type="term" value="F:oxidoreductase activity, acting on paired donors, with incorporation or reduction of molecular oxygen"/>
    <property type="evidence" value="ECO:0007669"/>
    <property type="project" value="InterPro"/>
</dbReference>
<keyword evidence="7 14" id="KW-0479">Metal-binding</keyword>
<dbReference type="InterPro" id="IPR036396">
    <property type="entry name" value="Cyt_P450_sf"/>
</dbReference>
<feature type="binding site" description="axial binding residue" evidence="14">
    <location>
        <position position="397"/>
    </location>
    <ligand>
        <name>heme</name>
        <dbReference type="ChEBI" id="CHEBI:30413"/>
    </ligand>
    <ligandPart>
        <name>Fe</name>
        <dbReference type="ChEBI" id="CHEBI:18248"/>
    </ligandPart>
</feature>
<dbReference type="Pfam" id="PF00067">
    <property type="entry name" value="p450"/>
    <property type="match status" value="1"/>
</dbReference>
<evidence type="ECO:0000256" key="8">
    <source>
        <dbReference type="ARBA" id="ARBA00022824"/>
    </source>
</evidence>
<dbReference type="PANTHER" id="PTHR24292">
    <property type="entry name" value="CYTOCHROME P450"/>
    <property type="match status" value="1"/>
</dbReference>
<evidence type="ECO:0000256" key="11">
    <source>
        <dbReference type="ARBA" id="ARBA00023004"/>
    </source>
</evidence>
<evidence type="ECO:0000256" key="14">
    <source>
        <dbReference type="PIRSR" id="PIRSR602401-1"/>
    </source>
</evidence>
<dbReference type="AlphaFoldDB" id="A0A1I8PU31"/>
<keyword evidence="10 15" id="KW-0560">Oxidoreductase</keyword>
<dbReference type="PROSITE" id="PS00086">
    <property type="entry name" value="CYTOCHROME_P450"/>
    <property type="match status" value="1"/>
</dbReference>
<dbReference type="PRINTS" id="PR00463">
    <property type="entry name" value="EP450I"/>
</dbReference>
<keyword evidence="13" id="KW-0472">Membrane</keyword>
<evidence type="ECO:0008006" key="18">
    <source>
        <dbReference type="Google" id="ProtNLM"/>
    </source>
</evidence>
<evidence type="ECO:0000313" key="16">
    <source>
        <dbReference type="EnsemblMetazoa" id="SCAU011140-PA"/>
    </source>
</evidence>
<organism evidence="16 17">
    <name type="scientific">Stomoxys calcitrans</name>
    <name type="common">Stable fly</name>
    <name type="synonym">Conops calcitrans</name>
    <dbReference type="NCBI Taxonomy" id="35570"/>
    <lineage>
        <taxon>Eukaryota</taxon>
        <taxon>Metazoa</taxon>
        <taxon>Ecdysozoa</taxon>
        <taxon>Arthropoda</taxon>
        <taxon>Hexapoda</taxon>
        <taxon>Insecta</taxon>
        <taxon>Pterygota</taxon>
        <taxon>Neoptera</taxon>
        <taxon>Endopterygota</taxon>
        <taxon>Diptera</taxon>
        <taxon>Brachycera</taxon>
        <taxon>Muscomorpha</taxon>
        <taxon>Muscoidea</taxon>
        <taxon>Muscidae</taxon>
        <taxon>Stomoxys</taxon>
    </lineage>
</organism>
<dbReference type="Proteomes" id="UP000095300">
    <property type="component" value="Unassembled WGS sequence"/>
</dbReference>
<comment type="similarity">
    <text evidence="5 15">Belongs to the cytochrome P450 family.</text>
</comment>
<dbReference type="InterPro" id="IPR017972">
    <property type="entry name" value="Cyt_P450_CS"/>
</dbReference>